<dbReference type="PATRIC" id="fig|1006576.9.peg.384"/>
<organism evidence="2 3">
    <name type="scientific">Defluviitoga tunisiensis</name>
    <dbReference type="NCBI Taxonomy" id="1006576"/>
    <lineage>
        <taxon>Bacteria</taxon>
        <taxon>Thermotogati</taxon>
        <taxon>Thermotogota</taxon>
        <taxon>Thermotogae</taxon>
        <taxon>Petrotogales</taxon>
        <taxon>Petrotogaceae</taxon>
        <taxon>Defluviitoga</taxon>
    </lineage>
</organism>
<dbReference type="InterPro" id="IPR029063">
    <property type="entry name" value="SAM-dependent_MTases_sf"/>
</dbReference>
<accession>A0A0C7NIC7</accession>
<keyword evidence="3" id="KW-1185">Reference proteome</keyword>
<dbReference type="STRING" id="1006576.DTL3_0389"/>
<dbReference type="EMBL" id="LN824141">
    <property type="protein sequence ID" value="CEP77716.1"/>
    <property type="molecule type" value="Genomic_DNA"/>
</dbReference>
<dbReference type="PANTHER" id="PTHR43861:SF1">
    <property type="entry name" value="TRANS-ACONITATE 2-METHYLTRANSFERASE"/>
    <property type="match status" value="1"/>
</dbReference>
<dbReference type="CDD" id="cd02440">
    <property type="entry name" value="AdoMet_MTases"/>
    <property type="match status" value="1"/>
</dbReference>
<gene>
    <name evidence="2" type="ORF">DTL3_0389</name>
</gene>
<dbReference type="KEGG" id="dtn:DTL3_0389"/>
<sequence length="265" mass="30459">MEIKDLLKIVNESDRVSALYDIIEEGTRLSTKAAQVEFLTTIRQIEKHLKPGMKILDLGAGTGQYSLFFAGQGFDVVAVELVAKHVNQIKEKISEEMSIEVIQGNALDLSIIEDKSYDIVLCFGPLYHLSKIEDRMKCISEVKRVCKDNGKMFFAFISNDMVITTETFLYNPNFLLEDLYNRETFKVVDFPFVFHTVDDCRKLLRDAELNIISEIAADGLSELFQDKINKMDNESYEQWLNFHFHCCEKPEFLGTSNHLLFVAEK</sequence>
<evidence type="ECO:0000313" key="2">
    <source>
        <dbReference type="EMBL" id="CEP77716.1"/>
    </source>
</evidence>
<dbReference type="AlphaFoldDB" id="A0A0C7NIC7"/>
<keyword evidence="2" id="KW-0489">Methyltransferase</keyword>
<dbReference type="Pfam" id="PF08241">
    <property type="entry name" value="Methyltransf_11"/>
    <property type="match status" value="1"/>
</dbReference>
<protein>
    <submittedName>
        <fullName evidence="2">Putative Methyltransferase type 11</fullName>
    </submittedName>
</protein>
<feature type="domain" description="Methyltransferase type 11" evidence="1">
    <location>
        <begin position="56"/>
        <end position="154"/>
    </location>
</feature>
<evidence type="ECO:0000313" key="3">
    <source>
        <dbReference type="Proteomes" id="UP000032809"/>
    </source>
</evidence>
<reference evidence="3" key="1">
    <citation type="submission" date="2014-11" db="EMBL/GenBank/DDBJ databases">
        <authorList>
            <person name="Wibberg D."/>
        </authorList>
    </citation>
    <scope>NUCLEOTIDE SEQUENCE [LARGE SCALE GENOMIC DNA]</scope>
    <source>
        <strain evidence="3">L3</strain>
    </source>
</reference>
<dbReference type="OrthoDB" id="45841at2"/>
<dbReference type="InterPro" id="IPR013216">
    <property type="entry name" value="Methyltransf_11"/>
</dbReference>
<dbReference type="GO" id="GO:0008757">
    <property type="term" value="F:S-adenosylmethionine-dependent methyltransferase activity"/>
    <property type="evidence" value="ECO:0007669"/>
    <property type="project" value="InterPro"/>
</dbReference>
<evidence type="ECO:0000259" key="1">
    <source>
        <dbReference type="Pfam" id="PF08241"/>
    </source>
</evidence>
<dbReference type="Gene3D" id="3.40.50.150">
    <property type="entry name" value="Vaccinia Virus protein VP39"/>
    <property type="match status" value="1"/>
</dbReference>
<dbReference type="Proteomes" id="UP000032809">
    <property type="component" value="Chromosome I"/>
</dbReference>
<dbReference type="SUPFAM" id="SSF53335">
    <property type="entry name" value="S-adenosyl-L-methionine-dependent methyltransferases"/>
    <property type="match status" value="1"/>
</dbReference>
<dbReference type="PANTHER" id="PTHR43861">
    <property type="entry name" value="TRANS-ACONITATE 2-METHYLTRANSFERASE-RELATED"/>
    <property type="match status" value="1"/>
</dbReference>
<name>A0A0C7NIC7_DEFTU</name>
<keyword evidence="2" id="KW-0808">Transferase</keyword>
<proteinExistence type="predicted"/>
<dbReference type="GO" id="GO:0032259">
    <property type="term" value="P:methylation"/>
    <property type="evidence" value="ECO:0007669"/>
    <property type="project" value="UniProtKB-KW"/>
</dbReference>
<dbReference type="HOGENOM" id="CLU_061789_1_0_0"/>